<dbReference type="Proteomes" id="UP001174691">
    <property type="component" value="Unassembled WGS sequence"/>
</dbReference>
<dbReference type="InterPro" id="IPR000626">
    <property type="entry name" value="Ubiquitin-like_dom"/>
</dbReference>
<dbReference type="Gene3D" id="3.10.20.90">
    <property type="entry name" value="Phosphatidylinositol 3-kinase Catalytic Subunit, Chain A, domain 1"/>
    <property type="match status" value="1"/>
</dbReference>
<evidence type="ECO:0000259" key="3">
    <source>
        <dbReference type="PROSITE" id="PS50053"/>
    </source>
</evidence>
<feature type="domain" description="UBA" evidence="2">
    <location>
        <begin position="443"/>
        <end position="484"/>
    </location>
</feature>
<dbReference type="SMART" id="SM00727">
    <property type="entry name" value="STI1"/>
    <property type="match status" value="2"/>
</dbReference>
<comment type="caution">
    <text evidence="4">The sequence shown here is derived from an EMBL/GenBank/DDBJ whole genome shotgun (WGS) entry which is preliminary data.</text>
</comment>
<dbReference type="GO" id="GO:0031593">
    <property type="term" value="F:polyubiquitin modification-dependent protein binding"/>
    <property type="evidence" value="ECO:0007669"/>
    <property type="project" value="TreeGrafter"/>
</dbReference>
<keyword evidence="5" id="KW-1185">Reference proteome</keyword>
<dbReference type="GO" id="GO:0005829">
    <property type="term" value="C:cytosol"/>
    <property type="evidence" value="ECO:0007669"/>
    <property type="project" value="TreeGrafter"/>
</dbReference>
<dbReference type="InterPro" id="IPR009060">
    <property type="entry name" value="UBA-like_sf"/>
</dbReference>
<evidence type="ECO:0000313" key="4">
    <source>
        <dbReference type="EMBL" id="KAJ9148712.1"/>
    </source>
</evidence>
<dbReference type="SMART" id="SM00165">
    <property type="entry name" value="UBA"/>
    <property type="match status" value="1"/>
</dbReference>
<dbReference type="SUPFAM" id="SSF54236">
    <property type="entry name" value="Ubiquitin-like"/>
    <property type="match status" value="1"/>
</dbReference>
<dbReference type="CDD" id="cd14324">
    <property type="entry name" value="UBA_Dsk2p_like"/>
    <property type="match status" value="1"/>
</dbReference>
<name>A0AA38VRJ0_9PEZI</name>
<dbReference type="SUPFAM" id="SSF46934">
    <property type="entry name" value="UBA-like"/>
    <property type="match status" value="1"/>
</dbReference>
<sequence length="485" mass="48728">MADNAEAGGEVTLSFKVKTSGDKTHAITMSDSATVLDLKTKLAQPDLENVAVERQRLIYSGRVMKNDDQLKVYKIKPGNTIHMVKSAASNPAAAPSSAAAPAPAAVPQNMAAGVPANNLLAGLTGARFAGHGINLPGASAFGADGGMGAPPDDNQIADMLSDPTLAASMQEAMNNPHFVDLMIQSNPMLANLPNAREIINSPQFRRMMTDPDALRMAARMRSTMGGGPGANAFPAPGVTDNTPGGTLGGNNANPFGGNAAQGQAFNPFLGLGGFGGAPGADGGMADFARLFGAGAAPGTTATPASNPTSPPSAPTDSNAQAGAPGATQQTGGAQPNPFAALFGGTAPGAQGAGAGAANQNPFAMPGMPPITPETLQAAMRMFGGAGGQGAAPQIPGMPPITPEMMQQAMQMMQMFGGGGGGAGGFGGFGAPAAAPPDNRPPEEVYAEQLRQLNDMGFFDFDRNVQALRRSGGSVQGAIEHLLNSP</sequence>
<feature type="compositionally biased region" description="Low complexity" evidence="1">
    <location>
        <begin position="298"/>
        <end position="307"/>
    </location>
</feature>
<dbReference type="Pfam" id="PF00240">
    <property type="entry name" value="ubiquitin"/>
    <property type="match status" value="1"/>
</dbReference>
<feature type="compositionally biased region" description="Low complexity" evidence="1">
    <location>
        <begin position="319"/>
        <end position="335"/>
    </location>
</feature>
<evidence type="ECO:0000256" key="1">
    <source>
        <dbReference type="SAM" id="MobiDB-lite"/>
    </source>
</evidence>
<accession>A0AA38VRJ0</accession>
<dbReference type="PROSITE" id="PS50030">
    <property type="entry name" value="UBA"/>
    <property type="match status" value="1"/>
</dbReference>
<evidence type="ECO:0000259" key="2">
    <source>
        <dbReference type="PROSITE" id="PS50030"/>
    </source>
</evidence>
<dbReference type="InterPro" id="IPR029071">
    <property type="entry name" value="Ubiquitin-like_domsf"/>
</dbReference>
<dbReference type="PANTHER" id="PTHR10677">
    <property type="entry name" value="UBIQUILIN"/>
    <property type="match status" value="1"/>
</dbReference>
<dbReference type="AlphaFoldDB" id="A0AA38VRJ0"/>
<protein>
    <submittedName>
        <fullName evidence="4">Ubiquitin-domain-containing protein</fullName>
    </submittedName>
</protein>
<feature type="compositionally biased region" description="Low complexity" evidence="1">
    <location>
        <begin position="342"/>
        <end position="363"/>
    </location>
</feature>
<proteinExistence type="predicted"/>
<dbReference type="SMART" id="SM00213">
    <property type="entry name" value="UBQ"/>
    <property type="match status" value="1"/>
</dbReference>
<feature type="domain" description="Ubiquitin-like" evidence="3">
    <location>
        <begin position="13"/>
        <end position="90"/>
    </location>
</feature>
<dbReference type="InterPro" id="IPR015940">
    <property type="entry name" value="UBA"/>
</dbReference>
<dbReference type="GO" id="GO:0006511">
    <property type="term" value="P:ubiquitin-dependent protein catabolic process"/>
    <property type="evidence" value="ECO:0007669"/>
    <property type="project" value="TreeGrafter"/>
</dbReference>
<organism evidence="4 5">
    <name type="scientific">Coniochaeta hoffmannii</name>
    <dbReference type="NCBI Taxonomy" id="91930"/>
    <lineage>
        <taxon>Eukaryota</taxon>
        <taxon>Fungi</taxon>
        <taxon>Dikarya</taxon>
        <taxon>Ascomycota</taxon>
        <taxon>Pezizomycotina</taxon>
        <taxon>Sordariomycetes</taxon>
        <taxon>Sordariomycetidae</taxon>
        <taxon>Coniochaetales</taxon>
        <taxon>Coniochaetaceae</taxon>
        <taxon>Coniochaeta</taxon>
    </lineage>
</organism>
<gene>
    <name evidence="4" type="ORF">NKR19_g5936</name>
</gene>
<dbReference type="Pfam" id="PF00627">
    <property type="entry name" value="UBA"/>
    <property type="match status" value="1"/>
</dbReference>
<feature type="region of interest" description="Disordered" evidence="1">
    <location>
        <begin position="298"/>
        <end position="370"/>
    </location>
</feature>
<dbReference type="EMBL" id="JANBVN010000086">
    <property type="protein sequence ID" value="KAJ9148712.1"/>
    <property type="molecule type" value="Genomic_DNA"/>
</dbReference>
<dbReference type="Gene3D" id="1.10.8.10">
    <property type="entry name" value="DNA helicase RuvA subunit, C-terminal domain"/>
    <property type="match status" value="1"/>
</dbReference>
<reference evidence="4" key="1">
    <citation type="submission" date="2022-07" db="EMBL/GenBank/DDBJ databases">
        <title>Fungi with potential for degradation of polypropylene.</title>
        <authorList>
            <person name="Gostincar C."/>
        </authorList>
    </citation>
    <scope>NUCLEOTIDE SEQUENCE</scope>
    <source>
        <strain evidence="4">EXF-13287</strain>
    </source>
</reference>
<evidence type="ECO:0000313" key="5">
    <source>
        <dbReference type="Proteomes" id="UP001174691"/>
    </source>
</evidence>
<dbReference type="InterPro" id="IPR006636">
    <property type="entry name" value="STI1_HS-bd"/>
</dbReference>
<dbReference type="PROSITE" id="PS50053">
    <property type="entry name" value="UBIQUITIN_2"/>
    <property type="match status" value="1"/>
</dbReference>
<dbReference type="PANTHER" id="PTHR10677:SF3">
    <property type="entry name" value="FI07626P-RELATED"/>
    <property type="match status" value="1"/>
</dbReference>
<dbReference type="InterPro" id="IPR015496">
    <property type="entry name" value="Ubiquilin"/>
</dbReference>
<dbReference type="FunFam" id="1.10.8.10:FF:000024">
    <property type="entry name" value="Ubiquitin domain-containing protein DSK2"/>
    <property type="match status" value="1"/>
</dbReference>